<dbReference type="AlphaFoldDB" id="K0TLR3"/>
<proteinExistence type="predicted"/>
<evidence type="ECO:0000313" key="2">
    <source>
        <dbReference type="EMBL" id="EJK72072.1"/>
    </source>
</evidence>
<sequence>MRSATLPRSSVISATSPQPVTTSVSSFCPSAPWCSKLPGVKVLSRLGFLGETLKKLPVADQPRRQPKTATTTTPIPARPSIPSPRSTRRRIQLSVFGTDTTDEDGKYDFLTYRPGILRRGHTRTSLPLHRLARVANGGPTFPDLGDAVLLQGNSHQRFPDLLQLDVTEAKLYGFGGYVNGTIVLHPDTDDMESWIGDAGTGTSAGDAPGWGYDAAAVGYPAEGTRLTHWISAP</sequence>
<accession>K0TLR3</accession>
<dbReference type="Proteomes" id="UP000266841">
    <property type="component" value="Unassembled WGS sequence"/>
</dbReference>
<feature type="compositionally biased region" description="Polar residues" evidence="1">
    <location>
        <begin position="1"/>
        <end position="12"/>
    </location>
</feature>
<name>K0TLR3_THAOC</name>
<protein>
    <submittedName>
        <fullName evidence="2">Uncharacterized protein</fullName>
    </submittedName>
</protein>
<feature type="region of interest" description="Disordered" evidence="1">
    <location>
        <begin position="57"/>
        <end position="87"/>
    </location>
</feature>
<reference evidence="2 3" key="1">
    <citation type="journal article" date="2012" name="Genome Biol.">
        <title>Genome and low-iron response of an oceanic diatom adapted to chronic iron limitation.</title>
        <authorList>
            <person name="Lommer M."/>
            <person name="Specht M."/>
            <person name="Roy A.S."/>
            <person name="Kraemer L."/>
            <person name="Andreson R."/>
            <person name="Gutowska M.A."/>
            <person name="Wolf J."/>
            <person name="Bergner S.V."/>
            <person name="Schilhabel M.B."/>
            <person name="Klostermeier U.C."/>
            <person name="Beiko R.G."/>
            <person name="Rosenstiel P."/>
            <person name="Hippler M."/>
            <person name="Laroche J."/>
        </authorList>
    </citation>
    <scope>NUCLEOTIDE SEQUENCE [LARGE SCALE GENOMIC DNA]</scope>
    <source>
        <strain evidence="2 3">CCMP1005</strain>
    </source>
</reference>
<organism evidence="2 3">
    <name type="scientific">Thalassiosira oceanica</name>
    <name type="common">Marine diatom</name>
    <dbReference type="NCBI Taxonomy" id="159749"/>
    <lineage>
        <taxon>Eukaryota</taxon>
        <taxon>Sar</taxon>
        <taxon>Stramenopiles</taxon>
        <taxon>Ochrophyta</taxon>
        <taxon>Bacillariophyta</taxon>
        <taxon>Coscinodiscophyceae</taxon>
        <taxon>Thalassiosirophycidae</taxon>
        <taxon>Thalassiosirales</taxon>
        <taxon>Thalassiosiraceae</taxon>
        <taxon>Thalassiosira</taxon>
    </lineage>
</organism>
<evidence type="ECO:0000256" key="1">
    <source>
        <dbReference type="SAM" id="MobiDB-lite"/>
    </source>
</evidence>
<gene>
    <name evidence="2" type="ORF">THAOC_06436</name>
</gene>
<dbReference type="EMBL" id="AGNL01006403">
    <property type="protein sequence ID" value="EJK72072.1"/>
    <property type="molecule type" value="Genomic_DNA"/>
</dbReference>
<feature type="region of interest" description="Disordered" evidence="1">
    <location>
        <begin position="1"/>
        <end position="21"/>
    </location>
</feature>
<comment type="caution">
    <text evidence="2">The sequence shown here is derived from an EMBL/GenBank/DDBJ whole genome shotgun (WGS) entry which is preliminary data.</text>
</comment>
<evidence type="ECO:0000313" key="3">
    <source>
        <dbReference type="Proteomes" id="UP000266841"/>
    </source>
</evidence>
<keyword evidence="3" id="KW-1185">Reference proteome</keyword>